<comment type="subcellular location">
    <subcellularLocation>
        <location evidence="1">Membrane</location>
        <topology evidence="1">Single-pass membrane protein</topology>
    </subcellularLocation>
</comment>
<feature type="domain" description="FAM234A/B beta-propeller" evidence="6">
    <location>
        <begin position="195"/>
        <end position="359"/>
    </location>
</feature>
<dbReference type="PANTHER" id="PTHR21419">
    <property type="match status" value="1"/>
</dbReference>
<keyword evidence="8" id="KW-1185">Reference proteome</keyword>
<dbReference type="GO" id="GO:0016020">
    <property type="term" value="C:membrane"/>
    <property type="evidence" value="ECO:0007669"/>
    <property type="project" value="UniProtKB-SubCell"/>
</dbReference>
<dbReference type="EMBL" id="JBJQND010000013">
    <property type="protein sequence ID" value="KAL3856649.1"/>
    <property type="molecule type" value="Genomic_DNA"/>
</dbReference>
<dbReference type="Proteomes" id="UP001634394">
    <property type="component" value="Unassembled WGS sequence"/>
</dbReference>
<protein>
    <recommendedName>
        <fullName evidence="6">FAM234A/B beta-propeller domain-containing protein</fullName>
    </recommendedName>
</protein>
<accession>A0ABD3V4W5</accession>
<evidence type="ECO:0000256" key="1">
    <source>
        <dbReference type="ARBA" id="ARBA00004167"/>
    </source>
</evidence>
<feature type="domain" description="FAM234A/B beta-propeller" evidence="6">
    <location>
        <begin position="394"/>
        <end position="506"/>
    </location>
</feature>
<keyword evidence="2 5" id="KW-0812">Transmembrane</keyword>
<reference evidence="7 8" key="1">
    <citation type="submission" date="2024-11" db="EMBL/GenBank/DDBJ databases">
        <title>Chromosome-level genome assembly of the freshwater bivalve Anodonta woodiana.</title>
        <authorList>
            <person name="Chen X."/>
        </authorList>
    </citation>
    <scope>NUCLEOTIDE SEQUENCE [LARGE SCALE GENOMIC DNA]</scope>
    <source>
        <strain evidence="7">MN2024</strain>
        <tissue evidence="7">Gills</tissue>
    </source>
</reference>
<evidence type="ECO:0000256" key="4">
    <source>
        <dbReference type="ARBA" id="ARBA00023136"/>
    </source>
</evidence>
<keyword evidence="4 5" id="KW-0472">Membrane</keyword>
<dbReference type="SUPFAM" id="SSF69318">
    <property type="entry name" value="Integrin alpha N-terminal domain"/>
    <property type="match status" value="1"/>
</dbReference>
<gene>
    <name evidence="7" type="ORF">ACJMK2_011377</name>
</gene>
<feature type="transmembrane region" description="Helical" evidence="5">
    <location>
        <begin position="67"/>
        <end position="88"/>
    </location>
</feature>
<dbReference type="Gene3D" id="2.130.10.10">
    <property type="entry name" value="YVTN repeat-like/Quinoprotein amine dehydrogenase"/>
    <property type="match status" value="1"/>
</dbReference>
<name>A0ABD3V4W5_SINWO</name>
<dbReference type="InterPro" id="IPR028994">
    <property type="entry name" value="Integrin_alpha_N"/>
</dbReference>
<evidence type="ECO:0000256" key="3">
    <source>
        <dbReference type="ARBA" id="ARBA00022989"/>
    </source>
</evidence>
<sequence length="728" mass="82310">MRWSSQHLKRYTHLSSTDDESSEEEALMQPNDLELNAIHVQTKLNGSGSKIETHQPYKMVSKQESTCTIFCLAVAISLLVIVVVILILKNLSDVPGSKQVTLPVVEQSWKTTVKLIAAPMALDPQKQTDNWEVRLPQHSTEANVRLVDVDGDGLLDIIAATTIISEEDTVKIKGKLGPKDDLKEVCHSEDWLGNEYPCMGNLMAYRGYDGKQIWVTPCKSGMFAINCEEFDVNKDGKKDCIGAGRHAILNAFDPYKGVILWEREVGTFLRTDWNTYLPRALPDWDGDGVPEILVVNGGAPIIPSTVHNRTAGRLIVFSGATGRQLGVRYLEIPHSKESYMSPVIYKSKTGSSYILFGSGGETVPGMNLLYIQCSLIYRLFDMIKGVMVPPVIVDVNGDGIDDIIVNSYGGWVLLLDGVNLRPIWTAEFNGMESYSTPAPGYFDNDDYLDFMMHHNVGAWPYYNSSYTTILSGKDGSKLWTLQSNLLETNSDFTLRTQQNHRDIFVFRVKGRDSSIMYNTDGEIVRRKDISQTSETRKKRHTKDVEYDVRLPPELERKEKIKALKAGYERLVVGCEMDLRGFSPEVFMIDRTTLRFGIRIQVDTFEKVKYNTMNEEEHCMLMQTDEFLTGAIADVDGDGTLEYLSIIPFEGTKLNFDYTDTLSEYVTRISKVNIFPNFSFMDKIYLDAATSITRNSEEKDIEEVGVLPPDQQQWTQYMGNKSDSHYYND</sequence>
<evidence type="ECO:0000313" key="8">
    <source>
        <dbReference type="Proteomes" id="UP001634394"/>
    </source>
</evidence>
<evidence type="ECO:0000256" key="2">
    <source>
        <dbReference type="ARBA" id="ARBA00022692"/>
    </source>
</evidence>
<dbReference type="PANTHER" id="PTHR21419:SF30">
    <property type="entry name" value="IG-LIKE DOMAIN-CONTAINING PROTEIN"/>
    <property type="match status" value="1"/>
</dbReference>
<dbReference type="InterPro" id="IPR055409">
    <property type="entry name" value="Beta-prop_FAM234A_B"/>
</dbReference>
<keyword evidence="3 5" id="KW-1133">Transmembrane helix</keyword>
<comment type="caution">
    <text evidence="7">The sequence shown here is derived from an EMBL/GenBank/DDBJ whole genome shotgun (WGS) entry which is preliminary data.</text>
</comment>
<dbReference type="AlphaFoldDB" id="A0ABD3V4W5"/>
<evidence type="ECO:0000259" key="6">
    <source>
        <dbReference type="Pfam" id="PF23727"/>
    </source>
</evidence>
<evidence type="ECO:0000256" key="5">
    <source>
        <dbReference type="SAM" id="Phobius"/>
    </source>
</evidence>
<proteinExistence type="predicted"/>
<organism evidence="7 8">
    <name type="scientific">Sinanodonta woodiana</name>
    <name type="common">Chinese pond mussel</name>
    <name type="synonym">Anodonta woodiana</name>
    <dbReference type="NCBI Taxonomy" id="1069815"/>
    <lineage>
        <taxon>Eukaryota</taxon>
        <taxon>Metazoa</taxon>
        <taxon>Spiralia</taxon>
        <taxon>Lophotrochozoa</taxon>
        <taxon>Mollusca</taxon>
        <taxon>Bivalvia</taxon>
        <taxon>Autobranchia</taxon>
        <taxon>Heteroconchia</taxon>
        <taxon>Palaeoheterodonta</taxon>
        <taxon>Unionida</taxon>
        <taxon>Unionoidea</taxon>
        <taxon>Unionidae</taxon>
        <taxon>Unioninae</taxon>
        <taxon>Sinanodonta</taxon>
    </lineage>
</organism>
<dbReference type="Pfam" id="PF23727">
    <property type="entry name" value="Beta-prop_FAM234A_B"/>
    <property type="match status" value="2"/>
</dbReference>
<dbReference type="InterPro" id="IPR045232">
    <property type="entry name" value="FAM234"/>
</dbReference>
<evidence type="ECO:0000313" key="7">
    <source>
        <dbReference type="EMBL" id="KAL3856649.1"/>
    </source>
</evidence>
<dbReference type="InterPro" id="IPR015943">
    <property type="entry name" value="WD40/YVTN_repeat-like_dom_sf"/>
</dbReference>